<dbReference type="InterPro" id="IPR049142">
    <property type="entry name" value="MS_channel_1st"/>
</dbReference>
<dbReference type="InterPro" id="IPR023408">
    <property type="entry name" value="MscS_beta-dom_sf"/>
</dbReference>
<dbReference type="RefSeq" id="WP_156007857.1">
    <property type="nucleotide sequence ID" value="NZ_CP045483.1"/>
</dbReference>
<dbReference type="InterPro" id="IPR006685">
    <property type="entry name" value="MscS_channel_2nd"/>
</dbReference>
<dbReference type="PANTHER" id="PTHR30221">
    <property type="entry name" value="SMALL-CONDUCTANCE MECHANOSENSITIVE CHANNEL"/>
    <property type="match status" value="1"/>
</dbReference>
<dbReference type="Proteomes" id="UP000423396">
    <property type="component" value="Chromosome"/>
</dbReference>
<feature type="transmembrane region" description="Helical" evidence="5">
    <location>
        <begin position="74"/>
        <end position="96"/>
    </location>
</feature>
<evidence type="ECO:0000313" key="9">
    <source>
        <dbReference type="Proteomes" id="UP000423396"/>
    </source>
</evidence>
<evidence type="ECO:0000256" key="2">
    <source>
        <dbReference type="ARBA" id="ARBA00022692"/>
    </source>
</evidence>
<feature type="domain" description="Mechanosensitive ion channel MscS" evidence="6">
    <location>
        <begin position="116"/>
        <end position="205"/>
    </location>
</feature>
<dbReference type="Gene3D" id="2.30.30.60">
    <property type="match status" value="1"/>
</dbReference>
<dbReference type="GO" id="GO:0016020">
    <property type="term" value="C:membrane"/>
    <property type="evidence" value="ECO:0007669"/>
    <property type="project" value="UniProtKB-SubCell"/>
</dbReference>
<dbReference type="GeneID" id="42799545"/>
<dbReference type="InterPro" id="IPR045275">
    <property type="entry name" value="MscS_archaea/bacteria_type"/>
</dbReference>
<proteinExistence type="predicted"/>
<keyword evidence="3 5" id="KW-1133">Transmembrane helix</keyword>
<accession>A0A650CRN6</accession>
<evidence type="ECO:0000256" key="1">
    <source>
        <dbReference type="ARBA" id="ARBA00004370"/>
    </source>
</evidence>
<dbReference type="Pfam" id="PF00924">
    <property type="entry name" value="MS_channel_2nd"/>
    <property type="match status" value="1"/>
</dbReference>
<keyword evidence="2 5" id="KW-0812">Transmembrane</keyword>
<organism evidence="8 9">
    <name type="scientific">Stygiolobus azoricus</name>
    <dbReference type="NCBI Taxonomy" id="41675"/>
    <lineage>
        <taxon>Archaea</taxon>
        <taxon>Thermoproteota</taxon>
        <taxon>Thermoprotei</taxon>
        <taxon>Sulfolobales</taxon>
        <taxon>Sulfolobaceae</taxon>
        <taxon>Stygiolobus</taxon>
    </lineage>
</organism>
<dbReference type="Pfam" id="PF21088">
    <property type="entry name" value="MS_channel_1st"/>
    <property type="match status" value="1"/>
</dbReference>
<dbReference type="SUPFAM" id="SSF50182">
    <property type="entry name" value="Sm-like ribonucleoproteins"/>
    <property type="match status" value="1"/>
</dbReference>
<dbReference type="EMBL" id="CP045483">
    <property type="protein sequence ID" value="QGR20405.1"/>
    <property type="molecule type" value="Genomic_DNA"/>
</dbReference>
<protein>
    <submittedName>
        <fullName evidence="8">Mechanosensitive ion channel</fullName>
    </submittedName>
</protein>
<dbReference type="Gene3D" id="1.10.287.1260">
    <property type="match status" value="1"/>
</dbReference>
<keyword evidence="9" id="KW-1185">Reference proteome</keyword>
<dbReference type="PANTHER" id="PTHR30221:SF1">
    <property type="entry name" value="SMALL-CONDUCTANCE MECHANOSENSITIVE CHANNEL"/>
    <property type="match status" value="1"/>
</dbReference>
<evidence type="ECO:0000313" key="8">
    <source>
        <dbReference type="EMBL" id="QGR20405.1"/>
    </source>
</evidence>
<feature type="transmembrane region" description="Helical" evidence="5">
    <location>
        <begin position="116"/>
        <end position="134"/>
    </location>
</feature>
<dbReference type="InterPro" id="IPR010920">
    <property type="entry name" value="LSM_dom_sf"/>
</dbReference>
<dbReference type="KEGG" id="sazo:D1868_10695"/>
<evidence type="ECO:0000259" key="6">
    <source>
        <dbReference type="Pfam" id="PF00924"/>
    </source>
</evidence>
<feature type="transmembrane region" description="Helical" evidence="5">
    <location>
        <begin position="33"/>
        <end position="53"/>
    </location>
</feature>
<name>A0A650CRN6_9CREN</name>
<dbReference type="GO" id="GO:0008381">
    <property type="term" value="F:mechanosensitive monoatomic ion channel activity"/>
    <property type="evidence" value="ECO:0007669"/>
    <property type="project" value="InterPro"/>
</dbReference>
<evidence type="ECO:0000256" key="5">
    <source>
        <dbReference type="SAM" id="Phobius"/>
    </source>
</evidence>
<comment type="subcellular location">
    <subcellularLocation>
        <location evidence="1">Membrane</location>
    </subcellularLocation>
</comment>
<keyword evidence="4 5" id="KW-0472">Membrane</keyword>
<evidence type="ECO:0000259" key="7">
    <source>
        <dbReference type="Pfam" id="PF21088"/>
    </source>
</evidence>
<sequence length="292" mass="32980">MAFYKKFLIGLFLVVVFFTVNYVMSLFVSNHQLLLLVKVASVVISGLYFLIIITDGLRDMLGGKGNVSIVIPNIVKYLGYIMIFVVALSIFGVTSAEAIAGGTFAGLVIGLALQPVLQNFFAGLLIMGTGYISIGDHVRIMSTKITYTPVLFPQYKYFSRDFIEQGIEGDVVEIDLFFSRILLENGREIRIPNYILLESSVIDYTSKYSKDFVVSIRVEFPLNKVDLERIEQQIVDVLKGYEIIEGPFLSEQSDKEHVILTLKVRANVNEWKKVKSEVLKRLLLLRKKIVES</sequence>
<reference evidence="8 9" key="1">
    <citation type="submission" date="2019-10" db="EMBL/GenBank/DDBJ databases">
        <title>Genome Sequences from Six Type Strain Members of the Archaeal Family Sulfolobaceae: Acidianus ambivalens, Acidianus infernus, Metallosphaera prunae, Stygiolobus azoricus, Sulfolobus metallicus, and Sulfurisphaera ohwakuensis.</title>
        <authorList>
            <person name="Counts J.A."/>
            <person name="Kelly R.M."/>
        </authorList>
    </citation>
    <scope>NUCLEOTIDE SEQUENCE [LARGE SCALE GENOMIC DNA]</scope>
    <source>
        <strain evidence="8 9">FC6</strain>
    </source>
</reference>
<dbReference type="OrthoDB" id="31543at2157"/>
<dbReference type="AlphaFoldDB" id="A0A650CRN6"/>
<feature type="domain" description="Mechanosensitive ion channel transmembrane helices 2/3" evidence="7">
    <location>
        <begin position="73"/>
        <end position="114"/>
    </location>
</feature>
<evidence type="ECO:0000256" key="3">
    <source>
        <dbReference type="ARBA" id="ARBA00022989"/>
    </source>
</evidence>
<feature type="transmembrane region" description="Helical" evidence="5">
    <location>
        <begin position="7"/>
        <end position="27"/>
    </location>
</feature>
<gene>
    <name evidence="8" type="ORF">D1868_10695</name>
</gene>
<evidence type="ECO:0000256" key="4">
    <source>
        <dbReference type="ARBA" id="ARBA00023136"/>
    </source>
</evidence>